<gene>
    <name evidence="1" type="ORF">TPC1_30569</name>
</gene>
<dbReference type="EMBL" id="GDID01006670">
    <property type="protein sequence ID" value="JAP89936.1"/>
    <property type="molecule type" value="Transcribed_RNA"/>
</dbReference>
<name>A0A146K2L4_9EUKA</name>
<organism evidence="1">
    <name type="scientific">Trepomonas sp. PC1</name>
    <dbReference type="NCBI Taxonomy" id="1076344"/>
    <lineage>
        <taxon>Eukaryota</taxon>
        <taxon>Metamonada</taxon>
        <taxon>Diplomonadida</taxon>
        <taxon>Hexamitidae</taxon>
        <taxon>Hexamitinae</taxon>
        <taxon>Trepomonas</taxon>
    </lineage>
</organism>
<protein>
    <submittedName>
        <fullName evidence="1">Uncharacterized protein</fullName>
    </submittedName>
</protein>
<dbReference type="AlphaFoldDB" id="A0A146K2L4"/>
<sequence>EFNEKGNKIRKIEYINFNKNYKDQIIIVSENKKLLYQNLLDKASKETQNGFQIIQPAQLFYSTSHCIYQETGRWVKEKNMYFGIPTTVRSNIIISQDADFEEYQGELRLKFMQLNEDLKQYQYDIKYITAKQLISQYSQVLKDKNYLVDKQKQLNLLQQRQDSQEVVEQQKIEARKILAQQQFEDLQKQKQLKMERIARQVEDYKQLLQQKALGQSVENLQNSSSDEQQIEKFVKLVEIDFTVISFRGDLVYVNYNQQFVIKFNDYFVRNVEKQLQEEEFTHSFIENCEYAQQVITQDQLIAQIFETVKSKLFNSVVIELEQFSDPLFQKLHKFFKLKNIKLKVLQSNLLIEDFEPYIDAVSWQIEDLMTPILKFLAFLGEQKLKIAKLYLFYEILNKIYFQSDEIYVFPKEFDVDEEVPQHKNLSYNEGNLIFVGDVNIEFTPPTMPTQIINPDFIKQNIKQNKVEVFSKRLKKLEFVQAPGDFILKTKLPKDEDEILFVSNISVRNEFFDVQNAKICLRVRVEVDLKVEVKDFWYEIPERDKSQVLNRDCTQVRFVN</sequence>
<reference evidence="1" key="1">
    <citation type="submission" date="2015-07" db="EMBL/GenBank/DDBJ databases">
        <title>Adaptation to a free-living lifestyle via gene acquisitions in the diplomonad Trepomonas sp. PC1.</title>
        <authorList>
            <person name="Xu F."/>
            <person name="Jerlstrom-Hultqvist J."/>
            <person name="Kolisko M."/>
            <person name="Simpson A.G.B."/>
            <person name="Roger A.J."/>
            <person name="Svard S.G."/>
            <person name="Andersson J.O."/>
        </authorList>
    </citation>
    <scope>NUCLEOTIDE SEQUENCE</scope>
    <source>
        <strain evidence="1">PC1</strain>
    </source>
</reference>
<feature type="non-terminal residue" evidence="1">
    <location>
        <position position="1"/>
    </location>
</feature>
<accession>A0A146K2L4</accession>
<feature type="non-terminal residue" evidence="1">
    <location>
        <position position="559"/>
    </location>
</feature>
<evidence type="ECO:0000313" key="1">
    <source>
        <dbReference type="EMBL" id="JAP89936.1"/>
    </source>
</evidence>
<proteinExistence type="predicted"/>